<protein>
    <submittedName>
        <fullName evidence="1">Uncharacterized protein</fullName>
    </submittedName>
</protein>
<dbReference type="EnsemblMetazoa" id="GPAI008453-RA">
    <property type="protein sequence ID" value="GPAI008453-PA"/>
    <property type="gene ID" value="GPAI008453"/>
</dbReference>
<dbReference type="Proteomes" id="UP000092445">
    <property type="component" value="Unassembled WGS sequence"/>
</dbReference>
<proteinExistence type="predicted"/>
<sequence>MPKENTPPCARMPSYMTAFQSSPRKVSNRIIFTWNTVNRLLRNVSKFERGLSSVLLIVTLSKRTQRNTDTPSGGIISLPVKTISVILPITTKQSNRLNSDTK</sequence>
<accession>A0A1A9ZAA9</accession>
<dbReference type="VEuPathDB" id="VectorBase:GPAI008453"/>
<organism evidence="1 2">
    <name type="scientific">Glossina pallidipes</name>
    <name type="common">Tsetse fly</name>
    <dbReference type="NCBI Taxonomy" id="7398"/>
    <lineage>
        <taxon>Eukaryota</taxon>
        <taxon>Metazoa</taxon>
        <taxon>Ecdysozoa</taxon>
        <taxon>Arthropoda</taxon>
        <taxon>Hexapoda</taxon>
        <taxon>Insecta</taxon>
        <taxon>Pterygota</taxon>
        <taxon>Neoptera</taxon>
        <taxon>Endopterygota</taxon>
        <taxon>Diptera</taxon>
        <taxon>Brachycera</taxon>
        <taxon>Muscomorpha</taxon>
        <taxon>Hippoboscoidea</taxon>
        <taxon>Glossinidae</taxon>
        <taxon>Glossina</taxon>
    </lineage>
</organism>
<evidence type="ECO:0000313" key="1">
    <source>
        <dbReference type="EnsemblMetazoa" id="GPAI008453-PA"/>
    </source>
</evidence>
<reference evidence="1" key="2">
    <citation type="submission" date="2020-05" db="UniProtKB">
        <authorList>
            <consortium name="EnsemblMetazoa"/>
        </authorList>
    </citation>
    <scope>IDENTIFICATION</scope>
    <source>
        <strain evidence="1">IAEA</strain>
    </source>
</reference>
<keyword evidence="2" id="KW-1185">Reference proteome</keyword>
<dbReference type="AlphaFoldDB" id="A0A1A9ZAA9"/>
<reference evidence="2" key="1">
    <citation type="submission" date="2014-03" db="EMBL/GenBank/DDBJ databases">
        <authorList>
            <person name="Aksoy S."/>
            <person name="Warren W."/>
            <person name="Wilson R.K."/>
        </authorList>
    </citation>
    <scope>NUCLEOTIDE SEQUENCE [LARGE SCALE GENOMIC DNA]</scope>
    <source>
        <strain evidence="2">IAEA</strain>
    </source>
</reference>
<name>A0A1A9ZAA9_GLOPL</name>
<evidence type="ECO:0000313" key="2">
    <source>
        <dbReference type="Proteomes" id="UP000092445"/>
    </source>
</evidence>